<reference evidence="1 2" key="1">
    <citation type="submission" date="2022-10" db="EMBL/GenBank/DDBJ databases">
        <title>The complete genomes of actinobacterial strains from the NBC collection.</title>
        <authorList>
            <person name="Joergensen T.S."/>
            <person name="Alvarez Arevalo M."/>
            <person name="Sterndorff E.B."/>
            <person name="Faurdal D."/>
            <person name="Vuksanovic O."/>
            <person name="Mourched A.-S."/>
            <person name="Charusanti P."/>
            <person name="Shaw S."/>
            <person name="Blin K."/>
            <person name="Weber T."/>
        </authorList>
    </citation>
    <scope>NUCLEOTIDE SEQUENCE [LARGE SCALE GENOMIC DNA]</scope>
    <source>
        <strain evidence="1 2">NBC_00156</strain>
    </source>
</reference>
<keyword evidence="2" id="KW-1185">Reference proteome</keyword>
<organism evidence="1 2">
    <name type="scientific">Streptomyces achromogenes</name>
    <dbReference type="NCBI Taxonomy" id="67255"/>
    <lineage>
        <taxon>Bacteria</taxon>
        <taxon>Bacillati</taxon>
        <taxon>Actinomycetota</taxon>
        <taxon>Actinomycetes</taxon>
        <taxon>Kitasatosporales</taxon>
        <taxon>Streptomycetaceae</taxon>
        <taxon>Streptomyces</taxon>
    </lineage>
</organism>
<evidence type="ECO:0000313" key="2">
    <source>
        <dbReference type="Proteomes" id="UP001622557"/>
    </source>
</evidence>
<dbReference type="GeneID" id="97283732"/>
<accession>A0ABZ1KWU0</accession>
<gene>
    <name evidence="1" type="ORF">OG350_24885</name>
</gene>
<dbReference type="EMBL" id="CP108164">
    <property type="protein sequence ID" value="WTQ83338.1"/>
    <property type="molecule type" value="Genomic_DNA"/>
</dbReference>
<name>A0ABZ1KWU0_STRAH</name>
<dbReference type="Proteomes" id="UP001622557">
    <property type="component" value="Chromosome"/>
</dbReference>
<sequence>MTDESDLDALPDDVVHMGRFLEASSDWPESARFGRAMALLHFGTFRVDRFPFEETFENELAAATALTRSFTQLRAAWVIASHGFLEGVP</sequence>
<proteinExistence type="predicted"/>
<protein>
    <submittedName>
        <fullName evidence="1">Uncharacterized protein</fullName>
    </submittedName>
</protein>
<dbReference type="RefSeq" id="WP_405449988.1">
    <property type="nucleotide sequence ID" value="NZ_CP108164.1"/>
</dbReference>
<evidence type="ECO:0000313" key="1">
    <source>
        <dbReference type="EMBL" id="WTQ83338.1"/>
    </source>
</evidence>